<gene>
    <name evidence="1" type="ORF">BDM02DRAFT_3124723</name>
</gene>
<dbReference type="Proteomes" id="UP000886501">
    <property type="component" value="Unassembled WGS sequence"/>
</dbReference>
<accession>A0ACB6YYC4</accession>
<name>A0ACB6YYC4_THEGA</name>
<evidence type="ECO:0000313" key="2">
    <source>
        <dbReference type="Proteomes" id="UP000886501"/>
    </source>
</evidence>
<reference evidence="1" key="1">
    <citation type="submission" date="2019-10" db="EMBL/GenBank/DDBJ databases">
        <authorList>
            <consortium name="DOE Joint Genome Institute"/>
            <person name="Kuo A."/>
            <person name="Miyauchi S."/>
            <person name="Kiss E."/>
            <person name="Drula E."/>
            <person name="Kohler A."/>
            <person name="Sanchez-Garcia M."/>
            <person name="Andreopoulos B."/>
            <person name="Barry K.W."/>
            <person name="Bonito G."/>
            <person name="Buee M."/>
            <person name="Carver A."/>
            <person name="Chen C."/>
            <person name="Cichocki N."/>
            <person name="Clum A."/>
            <person name="Culley D."/>
            <person name="Crous P.W."/>
            <person name="Fauchery L."/>
            <person name="Girlanda M."/>
            <person name="Hayes R."/>
            <person name="Keri Z."/>
            <person name="Labutti K."/>
            <person name="Lipzen A."/>
            <person name="Lombard V."/>
            <person name="Magnuson J."/>
            <person name="Maillard F."/>
            <person name="Morin E."/>
            <person name="Murat C."/>
            <person name="Nolan M."/>
            <person name="Ohm R."/>
            <person name="Pangilinan J."/>
            <person name="Pereira M."/>
            <person name="Perotto S."/>
            <person name="Peter M."/>
            <person name="Riley R."/>
            <person name="Sitrit Y."/>
            <person name="Stielow B."/>
            <person name="Szollosi G."/>
            <person name="Zifcakova L."/>
            <person name="Stursova M."/>
            <person name="Spatafora J.W."/>
            <person name="Tedersoo L."/>
            <person name="Vaario L.-M."/>
            <person name="Yamada A."/>
            <person name="Yan M."/>
            <person name="Wang P."/>
            <person name="Xu J."/>
            <person name="Bruns T."/>
            <person name="Baldrian P."/>
            <person name="Vilgalys R."/>
            <person name="Henrissat B."/>
            <person name="Grigoriev I.V."/>
            <person name="Hibbett D."/>
            <person name="Nagy L.G."/>
            <person name="Martin F.M."/>
        </authorList>
    </citation>
    <scope>NUCLEOTIDE SEQUENCE</scope>
    <source>
        <strain evidence="1">P2</strain>
    </source>
</reference>
<feature type="non-terminal residue" evidence="1">
    <location>
        <position position="1"/>
    </location>
</feature>
<keyword evidence="2" id="KW-1185">Reference proteome</keyword>
<reference evidence="1" key="2">
    <citation type="journal article" date="2020" name="Nat. Commun.">
        <title>Large-scale genome sequencing of mycorrhizal fungi provides insights into the early evolution of symbiotic traits.</title>
        <authorList>
            <person name="Miyauchi S."/>
            <person name="Kiss E."/>
            <person name="Kuo A."/>
            <person name="Drula E."/>
            <person name="Kohler A."/>
            <person name="Sanchez-Garcia M."/>
            <person name="Morin E."/>
            <person name="Andreopoulos B."/>
            <person name="Barry K.W."/>
            <person name="Bonito G."/>
            <person name="Buee M."/>
            <person name="Carver A."/>
            <person name="Chen C."/>
            <person name="Cichocki N."/>
            <person name="Clum A."/>
            <person name="Culley D."/>
            <person name="Crous P.W."/>
            <person name="Fauchery L."/>
            <person name="Girlanda M."/>
            <person name="Hayes R.D."/>
            <person name="Keri Z."/>
            <person name="LaButti K."/>
            <person name="Lipzen A."/>
            <person name="Lombard V."/>
            <person name="Magnuson J."/>
            <person name="Maillard F."/>
            <person name="Murat C."/>
            <person name="Nolan M."/>
            <person name="Ohm R.A."/>
            <person name="Pangilinan J."/>
            <person name="Pereira M.F."/>
            <person name="Perotto S."/>
            <person name="Peter M."/>
            <person name="Pfister S."/>
            <person name="Riley R."/>
            <person name="Sitrit Y."/>
            <person name="Stielow J.B."/>
            <person name="Szollosi G."/>
            <person name="Zifcakova L."/>
            <person name="Stursova M."/>
            <person name="Spatafora J.W."/>
            <person name="Tedersoo L."/>
            <person name="Vaario L.M."/>
            <person name="Yamada A."/>
            <person name="Yan M."/>
            <person name="Wang P."/>
            <person name="Xu J."/>
            <person name="Bruns T."/>
            <person name="Baldrian P."/>
            <person name="Vilgalys R."/>
            <person name="Dunand C."/>
            <person name="Henrissat B."/>
            <person name="Grigoriev I.V."/>
            <person name="Hibbett D."/>
            <person name="Nagy L.G."/>
            <person name="Martin F.M."/>
        </authorList>
    </citation>
    <scope>NUCLEOTIDE SEQUENCE</scope>
    <source>
        <strain evidence="1">P2</strain>
    </source>
</reference>
<dbReference type="EMBL" id="MU118573">
    <property type="protein sequence ID" value="KAF9642262.1"/>
    <property type="molecule type" value="Genomic_DNA"/>
</dbReference>
<organism evidence="1 2">
    <name type="scientific">Thelephora ganbajun</name>
    <name type="common">Ganba fungus</name>
    <dbReference type="NCBI Taxonomy" id="370292"/>
    <lineage>
        <taxon>Eukaryota</taxon>
        <taxon>Fungi</taxon>
        <taxon>Dikarya</taxon>
        <taxon>Basidiomycota</taxon>
        <taxon>Agaricomycotina</taxon>
        <taxon>Agaricomycetes</taxon>
        <taxon>Thelephorales</taxon>
        <taxon>Thelephoraceae</taxon>
        <taxon>Thelephora</taxon>
    </lineage>
</organism>
<sequence length="69" mass="7958">MLNGEAVAKLRLQDWSLSDPWVRLAFMTMVEDHRAKHLESWGLRCIEGPSGVCRPRHSPFVILLLNILF</sequence>
<protein>
    <submittedName>
        <fullName evidence="1">Uncharacterized protein</fullName>
    </submittedName>
</protein>
<comment type="caution">
    <text evidence="1">The sequence shown here is derived from an EMBL/GenBank/DDBJ whole genome shotgun (WGS) entry which is preliminary data.</text>
</comment>
<evidence type="ECO:0000313" key="1">
    <source>
        <dbReference type="EMBL" id="KAF9642262.1"/>
    </source>
</evidence>
<proteinExistence type="predicted"/>